<proteinExistence type="predicted"/>
<feature type="chain" id="PRO_5004511063" description="Alginate export domain-containing protein" evidence="1">
    <location>
        <begin position="22"/>
        <end position="386"/>
    </location>
</feature>
<comment type="caution">
    <text evidence="2">The sequence shown here is derived from an EMBL/GenBank/DDBJ whole genome shotgun (WGS) entry which is preliminary data.</text>
</comment>
<evidence type="ECO:0000313" key="2">
    <source>
        <dbReference type="EMBL" id="EPF31647.1"/>
    </source>
</evidence>
<dbReference type="eggNOG" id="ENOG502ZGXY">
    <property type="taxonomic scope" value="Bacteria"/>
</dbReference>
<dbReference type="EMBL" id="ATFF01000006">
    <property type="protein sequence ID" value="EPF31647.1"/>
    <property type="molecule type" value="Genomic_DNA"/>
</dbReference>
<name>S3KHF8_TREMA</name>
<sequence length="386" mass="41901">MKHLKHCLILLFGMLILPAAAFDWGGFLSDDTGIKGQIPSIQAIPSKASQSNKLTLWMRVPLPKLKNSYFAAETFYSYTYKFGEKEFSHIWDISLLKLSLSADKGAVKTTFNIGRFGISDSTALIFSQPADGVELVVDAEKFSVKAYVGFTGLLNSKTANMTSSTPDEKALYVYQLAPSAVIGSVFFTLPQLFAQQTLSFEAFATTGAKPAGAFLTAALNGPIRGPLFYILSTSWYVGANTANRAVFSNLSAFELTAFLPFYSSMLSWKTVFAAGKTGRGIVDFEHFSLTSAAIDSSIKYAGHIKSGITASIRPIKPLLCTASGDVFFNAMNAGTKGYAGVQWQASVRWQIINDLQLSCAAGQFFKSPIQTKGPYTFANVKVLFSF</sequence>
<keyword evidence="3" id="KW-1185">Reference proteome</keyword>
<organism evidence="2 3">
    <name type="scientific">Treponema maltophilum ATCC 51939</name>
    <dbReference type="NCBI Taxonomy" id="1125699"/>
    <lineage>
        <taxon>Bacteria</taxon>
        <taxon>Pseudomonadati</taxon>
        <taxon>Spirochaetota</taxon>
        <taxon>Spirochaetia</taxon>
        <taxon>Spirochaetales</taxon>
        <taxon>Treponemataceae</taxon>
        <taxon>Treponema</taxon>
    </lineage>
</organism>
<dbReference type="HOGENOM" id="CLU_715595_0_0_12"/>
<dbReference type="STRING" id="1125699.HMPREF9194_01998"/>
<keyword evidence="1" id="KW-0732">Signal</keyword>
<protein>
    <recommendedName>
        <fullName evidence="4">Alginate export domain-containing protein</fullName>
    </recommendedName>
</protein>
<dbReference type="RefSeq" id="WP_016526256.1">
    <property type="nucleotide sequence ID" value="NZ_KE332518.1"/>
</dbReference>
<reference evidence="2 3" key="1">
    <citation type="submission" date="2013-04" db="EMBL/GenBank/DDBJ databases">
        <title>The Genome Sequence of Treponema maltophilum ATCC 51939.</title>
        <authorList>
            <consortium name="The Broad Institute Genomics Platform"/>
            <person name="Earl A."/>
            <person name="Ward D."/>
            <person name="Feldgarden M."/>
            <person name="Gevers D."/>
            <person name="Leonetti C."/>
            <person name="Blanton J.M."/>
            <person name="Dewhirst F.E."/>
            <person name="Izard J."/>
            <person name="Walker B."/>
            <person name="Young S."/>
            <person name="Zeng Q."/>
            <person name="Gargeya S."/>
            <person name="Fitzgerald M."/>
            <person name="Haas B."/>
            <person name="Abouelleil A."/>
            <person name="Allen A.W."/>
            <person name="Alvarado L."/>
            <person name="Arachchi H.M."/>
            <person name="Berlin A.M."/>
            <person name="Chapman S.B."/>
            <person name="Gainer-Dewar J."/>
            <person name="Goldberg J."/>
            <person name="Griggs A."/>
            <person name="Gujja S."/>
            <person name="Hansen M."/>
            <person name="Howarth C."/>
            <person name="Imamovic A."/>
            <person name="Ireland A."/>
            <person name="Larimer J."/>
            <person name="McCowan C."/>
            <person name="Murphy C."/>
            <person name="Pearson M."/>
            <person name="Poon T.W."/>
            <person name="Priest M."/>
            <person name="Roberts A."/>
            <person name="Saif S."/>
            <person name="Shea T."/>
            <person name="Sisk P."/>
            <person name="Sykes S."/>
            <person name="Wortman J."/>
            <person name="Nusbaum C."/>
            <person name="Birren B."/>
        </authorList>
    </citation>
    <scope>NUCLEOTIDE SEQUENCE [LARGE SCALE GENOMIC DNA]</scope>
    <source>
        <strain evidence="2 3">ATCC 51939</strain>
    </source>
</reference>
<evidence type="ECO:0000256" key="1">
    <source>
        <dbReference type="SAM" id="SignalP"/>
    </source>
</evidence>
<evidence type="ECO:0008006" key="4">
    <source>
        <dbReference type="Google" id="ProtNLM"/>
    </source>
</evidence>
<evidence type="ECO:0000313" key="3">
    <source>
        <dbReference type="Proteomes" id="UP000014541"/>
    </source>
</evidence>
<gene>
    <name evidence="2" type="ORF">HMPREF9194_01998</name>
</gene>
<dbReference type="PATRIC" id="fig|1125699.3.peg.2020"/>
<dbReference type="Proteomes" id="UP000014541">
    <property type="component" value="Unassembled WGS sequence"/>
</dbReference>
<dbReference type="AlphaFoldDB" id="S3KHF8"/>
<accession>S3KHF8</accession>
<dbReference type="OrthoDB" id="359777at2"/>
<feature type="signal peptide" evidence="1">
    <location>
        <begin position="1"/>
        <end position="21"/>
    </location>
</feature>